<evidence type="ECO:0000313" key="3">
    <source>
        <dbReference type="Proteomes" id="UP000281553"/>
    </source>
</evidence>
<accession>A0A3P7NKT6</accession>
<keyword evidence="1" id="KW-0472">Membrane</keyword>
<gene>
    <name evidence="2" type="ORF">DILT_LOCUS4783</name>
</gene>
<dbReference type="AlphaFoldDB" id="A0A3P7NKT6"/>
<dbReference type="EMBL" id="UYRU01046102">
    <property type="protein sequence ID" value="VDN08952.1"/>
    <property type="molecule type" value="Genomic_DNA"/>
</dbReference>
<keyword evidence="1" id="KW-1133">Transmembrane helix</keyword>
<keyword evidence="3" id="KW-1185">Reference proteome</keyword>
<evidence type="ECO:0000256" key="1">
    <source>
        <dbReference type="SAM" id="Phobius"/>
    </source>
</evidence>
<dbReference type="OrthoDB" id="6246222at2759"/>
<reference evidence="2 3" key="1">
    <citation type="submission" date="2018-11" db="EMBL/GenBank/DDBJ databases">
        <authorList>
            <consortium name="Pathogen Informatics"/>
        </authorList>
    </citation>
    <scope>NUCLEOTIDE SEQUENCE [LARGE SCALE GENOMIC DNA]</scope>
</reference>
<proteinExistence type="predicted"/>
<feature type="transmembrane region" description="Helical" evidence="1">
    <location>
        <begin position="7"/>
        <end position="25"/>
    </location>
</feature>
<sequence length="719" mass="80905">MQRQFNEVFSFPCLLGIIYRFWLFIDPDAIKKFPEDCAVNKLILLKHASSPDSSWHFMLTYEALQNRHFAKNESQKQVFVVGARLMAPPNLLWQIDGCSADDIRLLPGRWTQVTVKWNLTHITMRFNGRICASEPLTTVQKVQQGNLFSPRNTAFVFLGRSARRPVNETLCNVRSPTYVIRDFSFSVMKPSSNTKPAEAYSFIYLQHRVPPDGIMYLQEQIEVLMNSVSRSPSNATLMNNKIQLPKTFMDNIFVTFTLLPLDRVRSQNGKTLTVLRIPELGFQVTLQRLQGNNWALRLFHAIEDEGCESVESRFYGPKVCLKVPCHFEIERGPSTNFTVVCQKERMTLMSQEMTVSKQDCTQFIGVDICNESLVSRLKNGSNMSVLHCAFNNLLPYSDVSLYFYPKPKLLEFGIIHIGAFPTLECHFTQLEAMISGEINPNALVSTDFCRLSPELSNLSINLLKVGGVETASNDDEFEQSNARDQAFPISTDVPQAHPVIHVTDQDADCIKGCNPSTAALQCFRALEFCHFGVTIAFWMVYIPSSQEEKPSTQQTWRVAELVGLSNSRLTISLAIDWTDTAQSGDGDVALTLMAELRMDRAYAPGYTVANIWKATVSPNQMKEADSKWAFVVVSWSDFGGLEVSINEQLITTGNRTLEREREGTRPPNVLSDGLYIGGLLAGFDAEDAKIPMCNIHTCIADVTCREDSERTSSSTKSRL</sequence>
<evidence type="ECO:0000313" key="2">
    <source>
        <dbReference type="EMBL" id="VDN08952.1"/>
    </source>
</evidence>
<name>A0A3P7NKT6_DIBLA</name>
<protein>
    <submittedName>
        <fullName evidence="2">Uncharacterized protein</fullName>
    </submittedName>
</protein>
<organism evidence="2 3">
    <name type="scientific">Dibothriocephalus latus</name>
    <name type="common">Fish tapeworm</name>
    <name type="synonym">Diphyllobothrium latum</name>
    <dbReference type="NCBI Taxonomy" id="60516"/>
    <lineage>
        <taxon>Eukaryota</taxon>
        <taxon>Metazoa</taxon>
        <taxon>Spiralia</taxon>
        <taxon>Lophotrochozoa</taxon>
        <taxon>Platyhelminthes</taxon>
        <taxon>Cestoda</taxon>
        <taxon>Eucestoda</taxon>
        <taxon>Diphyllobothriidea</taxon>
        <taxon>Diphyllobothriidae</taxon>
        <taxon>Dibothriocephalus</taxon>
    </lineage>
</organism>
<keyword evidence="1" id="KW-0812">Transmembrane</keyword>
<dbReference type="Proteomes" id="UP000281553">
    <property type="component" value="Unassembled WGS sequence"/>
</dbReference>